<accession>A0A7W5ZRA0</accession>
<reference evidence="1 2" key="1">
    <citation type="submission" date="2020-08" db="EMBL/GenBank/DDBJ databases">
        <title>Genomic Encyclopedia of Type Strains, Phase IV (KMG-IV): sequencing the most valuable type-strain genomes for metagenomic binning, comparative biology and taxonomic classification.</title>
        <authorList>
            <person name="Goeker M."/>
        </authorList>
    </citation>
    <scope>NUCLEOTIDE SEQUENCE [LARGE SCALE GENOMIC DNA]</scope>
    <source>
        <strain evidence="1 2">DSM 17976</strain>
    </source>
</reference>
<evidence type="ECO:0000313" key="1">
    <source>
        <dbReference type="EMBL" id="MBB3841674.1"/>
    </source>
</evidence>
<dbReference type="AlphaFoldDB" id="A0A7W5ZRA0"/>
<proteinExistence type="predicted"/>
<comment type="caution">
    <text evidence="1">The sequence shown here is derived from an EMBL/GenBank/DDBJ whole genome shotgun (WGS) entry which is preliminary data.</text>
</comment>
<evidence type="ECO:0000313" key="2">
    <source>
        <dbReference type="Proteomes" id="UP000541352"/>
    </source>
</evidence>
<dbReference type="EMBL" id="JACIBY010000020">
    <property type="protein sequence ID" value="MBB3841674.1"/>
    <property type="molecule type" value="Genomic_DNA"/>
</dbReference>
<gene>
    <name evidence="1" type="ORF">FHS57_005703</name>
</gene>
<keyword evidence="2" id="KW-1185">Reference proteome</keyword>
<name>A0A7W5ZRA0_9BACT</name>
<protein>
    <submittedName>
        <fullName evidence="1">Uncharacterized protein</fullName>
    </submittedName>
</protein>
<organism evidence="1 2">
    <name type="scientific">Runella defluvii</name>
    <dbReference type="NCBI Taxonomy" id="370973"/>
    <lineage>
        <taxon>Bacteria</taxon>
        <taxon>Pseudomonadati</taxon>
        <taxon>Bacteroidota</taxon>
        <taxon>Cytophagia</taxon>
        <taxon>Cytophagales</taxon>
        <taxon>Spirosomataceae</taxon>
        <taxon>Runella</taxon>
    </lineage>
</organism>
<sequence>MKRFTCILLVYGLALIAHAQKNNGLAGVQL</sequence>
<dbReference type="Proteomes" id="UP000541352">
    <property type="component" value="Unassembled WGS sequence"/>
</dbReference>